<dbReference type="PANTHER" id="PTHR30363:SF44">
    <property type="entry name" value="AGA OPERON TRANSCRIPTIONAL REPRESSOR-RELATED"/>
    <property type="match status" value="1"/>
</dbReference>
<dbReference type="SMART" id="SM01134">
    <property type="entry name" value="DeoRC"/>
    <property type="match status" value="1"/>
</dbReference>
<dbReference type="SUPFAM" id="SSF46785">
    <property type="entry name" value="Winged helix' DNA-binding domain"/>
    <property type="match status" value="1"/>
</dbReference>
<dbReference type="Gene3D" id="3.40.50.1360">
    <property type="match status" value="1"/>
</dbReference>
<accession>A0ABW2IKJ3</accession>
<dbReference type="InterPro" id="IPR001034">
    <property type="entry name" value="DeoR_HTH"/>
</dbReference>
<dbReference type="Gene3D" id="1.10.10.10">
    <property type="entry name" value="Winged helix-like DNA-binding domain superfamily/Winged helix DNA-binding domain"/>
    <property type="match status" value="1"/>
</dbReference>
<feature type="domain" description="HTH deoR-type" evidence="4">
    <location>
        <begin position="5"/>
        <end position="60"/>
    </location>
</feature>
<evidence type="ECO:0000256" key="2">
    <source>
        <dbReference type="ARBA" id="ARBA00023125"/>
    </source>
</evidence>
<dbReference type="SMART" id="SM00420">
    <property type="entry name" value="HTH_DEOR"/>
    <property type="match status" value="1"/>
</dbReference>
<evidence type="ECO:0000313" key="5">
    <source>
        <dbReference type="EMBL" id="MFC7291447.1"/>
    </source>
</evidence>
<dbReference type="SUPFAM" id="SSF100950">
    <property type="entry name" value="NagB/RpiA/CoA transferase-like"/>
    <property type="match status" value="1"/>
</dbReference>
<organism evidence="5 6">
    <name type="scientific">Hirschia litorea</name>
    <dbReference type="NCBI Taxonomy" id="1199156"/>
    <lineage>
        <taxon>Bacteria</taxon>
        <taxon>Pseudomonadati</taxon>
        <taxon>Pseudomonadota</taxon>
        <taxon>Alphaproteobacteria</taxon>
        <taxon>Hyphomonadales</taxon>
        <taxon>Hyphomonadaceae</taxon>
        <taxon>Hirschia</taxon>
    </lineage>
</organism>
<dbReference type="PROSITE" id="PS51000">
    <property type="entry name" value="HTH_DEOR_2"/>
    <property type="match status" value="1"/>
</dbReference>
<name>A0ABW2IKJ3_9PROT</name>
<dbReference type="InterPro" id="IPR050313">
    <property type="entry name" value="Carb_Metab_HTH_regulators"/>
</dbReference>
<evidence type="ECO:0000259" key="4">
    <source>
        <dbReference type="PROSITE" id="PS51000"/>
    </source>
</evidence>
<dbReference type="InterPro" id="IPR037171">
    <property type="entry name" value="NagB/RpiA_transferase-like"/>
</dbReference>
<protein>
    <submittedName>
        <fullName evidence="5">DeoR/GlpR family DNA-binding transcription regulator</fullName>
    </submittedName>
</protein>
<keyword evidence="2 5" id="KW-0238">DNA-binding</keyword>
<reference evidence="6" key="1">
    <citation type="journal article" date="2019" name="Int. J. Syst. Evol. Microbiol.">
        <title>The Global Catalogue of Microorganisms (GCM) 10K type strain sequencing project: providing services to taxonomists for standard genome sequencing and annotation.</title>
        <authorList>
            <consortium name="The Broad Institute Genomics Platform"/>
            <consortium name="The Broad Institute Genome Sequencing Center for Infectious Disease"/>
            <person name="Wu L."/>
            <person name="Ma J."/>
        </authorList>
    </citation>
    <scope>NUCLEOTIDE SEQUENCE [LARGE SCALE GENOMIC DNA]</scope>
    <source>
        <strain evidence="6">CCUG 51308</strain>
    </source>
</reference>
<dbReference type="Proteomes" id="UP001596492">
    <property type="component" value="Unassembled WGS sequence"/>
</dbReference>
<dbReference type="PRINTS" id="PR00037">
    <property type="entry name" value="HTHLACR"/>
</dbReference>
<sequence length="254" mass="27931">MSLDPSGRQLSILSVLEEEGACSILRLAERFDVSDETVRRDVKHLEVMGYVQKIHGGVRLPDNVFETPFRQRQHEESDAKQKIGERAAQLIEDGMTVSIESSTTAFWVARHITKQRNVSIITNGLEIVREVCGRNNNRVYLAGGEVSDTTMSTLGANALSFIQRFTPDMVILGASAIHPEAGLCDFHLAEADFASALLEQSLSAKIVVIADSTKFMKRGLVKVCDFDKIDILVTDRMPEGELASALNGIDIIIA</sequence>
<dbReference type="RefSeq" id="WP_382166676.1">
    <property type="nucleotide sequence ID" value="NZ_JBHTBR010000004.1"/>
</dbReference>
<dbReference type="InterPro" id="IPR014036">
    <property type="entry name" value="DeoR-like_C"/>
</dbReference>
<evidence type="ECO:0000256" key="1">
    <source>
        <dbReference type="ARBA" id="ARBA00023015"/>
    </source>
</evidence>
<dbReference type="InterPro" id="IPR036390">
    <property type="entry name" value="WH_DNA-bd_sf"/>
</dbReference>
<evidence type="ECO:0000313" key="6">
    <source>
        <dbReference type="Proteomes" id="UP001596492"/>
    </source>
</evidence>
<keyword evidence="3" id="KW-0804">Transcription</keyword>
<proteinExistence type="predicted"/>
<dbReference type="PROSITE" id="PS00894">
    <property type="entry name" value="HTH_DEOR_1"/>
    <property type="match status" value="1"/>
</dbReference>
<keyword evidence="1" id="KW-0805">Transcription regulation</keyword>
<dbReference type="InterPro" id="IPR036388">
    <property type="entry name" value="WH-like_DNA-bd_sf"/>
</dbReference>
<dbReference type="Pfam" id="PF08220">
    <property type="entry name" value="HTH_DeoR"/>
    <property type="match status" value="1"/>
</dbReference>
<dbReference type="InterPro" id="IPR018356">
    <property type="entry name" value="Tscrpt_reg_HTH_DeoR_CS"/>
</dbReference>
<dbReference type="PANTHER" id="PTHR30363">
    <property type="entry name" value="HTH-TYPE TRANSCRIPTIONAL REGULATOR SRLR-RELATED"/>
    <property type="match status" value="1"/>
</dbReference>
<keyword evidence="6" id="KW-1185">Reference proteome</keyword>
<dbReference type="EMBL" id="JBHTBR010000004">
    <property type="protein sequence ID" value="MFC7291447.1"/>
    <property type="molecule type" value="Genomic_DNA"/>
</dbReference>
<gene>
    <name evidence="5" type="ORF">ACFQS8_07460</name>
</gene>
<dbReference type="GO" id="GO:0003677">
    <property type="term" value="F:DNA binding"/>
    <property type="evidence" value="ECO:0007669"/>
    <property type="project" value="UniProtKB-KW"/>
</dbReference>
<dbReference type="Pfam" id="PF00455">
    <property type="entry name" value="DeoRC"/>
    <property type="match status" value="1"/>
</dbReference>
<comment type="caution">
    <text evidence="5">The sequence shown here is derived from an EMBL/GenBank/DDBJ whole genome shotgun (WGS) entry which is preliminary data.</text>
</comment>
<evidence type="ECO:0000256" key="3">
    <source>
        <dbReference type="ARBA" id="ARBA00023163"/>
    </source>
</evidence>